<feature type="non-terminal residue" evidence="1">
    <location>
        <position position="1"/>
    </location>
</feature>
<evidence type="ECO:0000313" key="1">
    <source>
        <dbReference type="EMBL" id="MEQ2312178.1"/>
    </source>
</evidence>
<comment type="caution">
    <text evidence="1">The sequence shown here is derived from an EMBL/GenBank/DDBJ whole genome shotgun (WGS) entry which is preliminary data.</text>
</comment>
<reference evidence="1 2" key="1">
    <citation type="submission" date="2021-06" db="EMBL/GenBank/DDBJ databases">
        <authorList>
            <person name="Palmer J.M."/>
        </authorList>
    </citation>
    <scope>NUCLEOTIDE SEQUENCE [LARGE SCALE GENOMIC DNA]</scope>
    <source>
        <strain evidence="1 2">AS_MEX2019</strain>
        <tissue evidence="1">Muscle</tissue>
    </source>
</reference>
<dbReference type="EMBL" id="JAHRIP010078308">
    <property type="protein sequence ID" value="MEQ2312178.1"/>
    <property type="molecule type" value="Genomic_DNA"/>
</dbReference>
<accession>A0ABV1A0W3</accession>
<protein>
    <submittedName>
        <fullName evidence="1">Uncharacterized protein</fullName>
    </submittedName>
</protein>
<sequence length="50" mass="5808">APLWDSVANRDRDAYVEAEWESKHVRLGRELKSEVVFKILAPGVMAHRHH</sequence>
<keyword evidence="2" id="KW-1185">Reference proteome</keyword>
<gene>
    <name evidence="1" type="ORF">AMECASPLE_028179</name>
</gene>
<name>A0ABV1A0W3_9TELE</name>
<organism evidence="1 2">
    <name type="scientific">Ameca splendens</name>
    <dbReference type="NCBI Taxonomy" id="208324"/>
    <lineage>
        <taxon>Eukaryota</taxon>
        <taxon>Metazoa</taxon>
        <taxon>Chordata</taxon>
        <taxon>Craniata</taxon>
        <taxon>Vertebrata</taxon>
        <taxon>Euteleostomi</taxon>
        <taxon>Actinopterygii</taxon>
        <taxon>Neopterygii</taxon>
        <taxon>Teleostei</taxon>
        <taxon>Neoteleostei</taxon>
        <taxon>Acanthomorphata</taxon>
        <taxon>Ovalentaria</taxon>
        <taxon>Atherinomorphae</taxon>
        <taxon>Cyprinodontiformes</taxon>
        <taxon>Goodeidae</taxon>
        <taxon>Ameca</taxon>
    </lineage>
</organism>
<evidence type="ECO:0000313" key="2">
    <source>
        <dbReference type="Proteomes" id="UP001469553"/>
    </source>
</evidence>
<proteinExistence type="predicted"/>
<dbReference type="Proteomes" id="UP001469553">
    <property type="component" value="Unassembled WGS sequence"/>
</dbReference>